<evidence type="ECO:0000259" key="4">
    <source>
        <dbReference type="Pfam" id="PF00294"/>
    </source>
</evidence>
<dbReference type="CDD" id="cd01166">
    <property type="entry name" value="KdgK"/>
    <property type="match status" value="1"/>
</dbReference>
<proteinExistence type="inferred from homology"/>
<keyword evidence="3 5" id="KW-0418">Kinase</keyword>
<evidence type="ECO:0000256" key="3">
    <source>
        <dbReference type="ARBA" id="ARBA00022777"/>
    </source>
</evidence>
<name>A0A356W454_9PROT</name>
<dbReference type="Proteomes" id="UP000263957">
    <property type="component" value="Unassembled WGS sequence"/>
</dbReference>
<dbReference type="SUPFAM" id="SSF53613">
    <property type="entry name" value="Ribokinase-like"/>
    <property type="match status" value="1"/>
</dbReference>
<reference evidence="5 6" key="1">
    <citation type="journal article" date="2018" name="Nat. Biotechnol.">
        <title>A standardized bacterial taxonomy based on genome phylogeny substantially revises the tree of life.</title>
        <authorList>
            <person name="Parks D.H."/>
            <person name="Chuvochina M."/>
            <person name="Waite D.W."/>
            <person name="Rinke C."/>
            <person name="Skarshewski A."/>
            <person name="Chaumeil P.A."/>
            <person name="Hugenholtz P."/>
        </authorList>
    </citation>
    <scope>NUCLEOTIDE SEQUENCE [LARGE SCALE GENOMIC DNA]</scope>
    <source>
        <strain evidence="5">UBA10378</strain>
    </source>
</reference>
<evidence type="ECO:0000313" key="6">
    <source>
        <dbReference type="Proteomes" id="UP000263957"/>
    </source>
</evidence>
<evidence type="ECO:0000256" key="2">
    <source>
        <dbReference type="ARBA" id="ARBA00022679"/>
    </source>
</evidence>
<dbReference type="AlphaFoldDB" id="A0A356W454"/>
<evidence type="ECO:0000313" key="5">
    <source>
        <dbReference type="EMBL" id="HBQ48113.1"/>
    </source>
</evidence>
<dbReference type="PANTHER" id="PTHR43320:SF2">
    <property type="entry name" value="2-DEHYDRO-3-DEOXYGLUCONOKINASE_2-DEHYDRO-3-DEOXYGALACTONOKINASE"/>
    <property type="match status" value="1"/>
</dbReference>
<comment type="caution">
    <text evidence="5">The sequence shown here is derived from an EMBL/GenBank/DDBJ whole genome shotgun (WGS) entry which is preliminary data.</text>
</comment>
<dbReference type="PANTHER" id="PTHR43320">
    <property type="entry name" value="SUGAR KINASE"/>
    <property type="match status" value="1"/>
</dbReference>
<dbReference type="InterPro" id="IPR011611">
    <property type="entry name" value="PfkB_dom"/>
</dbReference>
<dbReference type="EMBL" id="DOGS01000090">
    <property type="protein sequence ID" value="HBQ48113.1"/>
    <property type="molecule type" value="Genomic_DNA"/>
</dbReference>
<accession>A0A356W454</accession>
<dbReference type="InterPro" id="IPR029056">
    <property type="entry name" value="Ribokinase-like"/>
</dbReference>
<dbReference type="Pfam" id="PF00294">
    <property type="entry name" value="PfkB"/>
    <property type="match status" value="1"/>
</dbReference>
<feature type="domain" description="Carbohydrate kinase PfkB" evidence="4">
    <location>
        <begin position="4"/>
        <end position="311"/>
    </location>
</feature>
<gene>
    <name evidence="5" type="ORF">DD728_04365</name>
</gene>
<dbReference type="GO" id="GO:0016301">
    <property type="term" value="F:kinase activity"/>
    <property type="evidence" value="ECO:0007669"/>
    <property type="project" value="UniProtKB-KW"/>
</dbReference>
<organism evidence="5 6">
    <name type="scientific">Hyphomonas atlantica</name>
    <dbReference type="NCBI Taxonomy" id="1280948"/>
    <lineage>
        <taxon>Bacteria</taxon>
        <taxon>Pseudomonadati</taxon>
        <taxon>Pseudomonadota</taxon>
        <taxon>Alphaproteobacteria</taxon>
        <taxon>Hyphomonadales</taxon>
        <taxon>Hyphomonadaceae</taxon>
        <taxon>Hyphomonas</taxon>
    </lineage>
</organism>
<dbReference type="Gene3D" id="3.40.1190.20">
    <property type="match status" value="1"/>
</dbReference>
<evidence type="ECO:0000256" key="1">
    <source>
        <dbReference type="ARBA" id="ARBA00010688"/>
    </source>
</evidence>
<protein>
    <submittedName>
        <fullName evidence="5">2-keto-3-deoxygluconate kinase</fullName>
    </submittedName>
</protein>
<comment type="similarity">
    <text evidence="1">Belongs to the carbohydrate kinase PfkB family.</text>
</comment>
<keyword evidence="2" id="KW-0808">Transferase</keyword>
<dbReference type="InterPro" id="IPR052700">
    <property type="entry name" value="Carb_kinase_PfkB-like"/>
</dbReference>
<sequence>MTGSIICFGELLLRMSAPGNERIMQSSQFGVHVGGAEANVAVSLSQFKHDTKMVSALPDNVLGDAIIRDLKSHGIQTEPVLRGQGRVGLYFLETGAVQRPSRIVYDRTDSTFTTTPAESYDWDSLLDEADWLHISGITPATGLNPARAALNATSVAKERGVKVSFDGNYREQLWKSWSGDGPRILAELLDKATLAFINELDINLILGTQYTDRSDAEQAAFERFPALAYIASTQRQQASANHHMITGRLATRTDVTMSVEMDMPNIVDRIGGGDAFAAGILHGLIEDMPPQRIVDFGIAAAAIKHSVPGDYNRACIEEVEDMLSQNGLDVRR</sequence>